<dbReference type="Proteomes" id="UP000619260">
    <property type="component" value="Unassembled WGS sequence"/>
</dbReference>
<feature type="compositionally biased region" description="Pro residues" evidence="1">
    <location>
        <begin position="130"/>
        <end position="141"/>
    </location>
</feature>
<accession>A0A8J4DSX5</accession>
<reference evidence="2" key="1">
    <citation type="submission" date="2021-01" db="EMBL/GenBank/DDBJ databases">
        <title>Whole genome shotgun sequence of Virgisporangium aliadipatigenens NBRC 105644.</title>
        <authorList>
            <person name="Komaki H."/>
            <person name="Tamura T."/>
        </authorList>
    </citation>
    <scope>NUCLEOTIDE SEQUENCE</scope>
    <source>
        <strain evidence="2">NBRC 105644</strain>
    </source>
</reference>
<feature type="region of interest" description="Disordered" evidence="1">
    <location>
        <begin position="1"/>
        <end position="213"/>
    </location>
</feature>
<sequence length="392" mass="41187">MAHQERPDLPAAPVTPAMPGGAFDDDDSPTTQIHPRPPAWTGSAAVPERPADDEDTRHDTLDLPARERRPGFLERWGFRQRRDAEPQVGAPPTSGPPTSGPPHPGQWQGYPPHAYGAPPGHPGHGYPPAGYGPPPGYPPPGHAGYGPQGHAGYGPQGHAGYGPQGHPGHGPQGATGAPARRGRFGRRPQQQRPAGYGPPGGYGPPPPPRRRSRFPFKTVTFLALTVACCGGIIGWARPFVDEYPASISAGAAVPGLTPTTDAARRKAAEELAGVIEADQLDEKSFPLIWNDNNKRAVTVAATTRFVQNPGKDLDARFGELTERLKLGAPTKVDPGPLAGQMRCAAGSSGGRDAAVCGWADHGSLAVGVFPGRSTNEAAELLRTIRSSVLQRD</sequence>
<feature type="compositionally biased region" description="Low complexity" evidence="1">
    <location>
        <begin position="108"/>
        <end position="129"/>
    </location>
</feature>
<evidence type="ECO:0000313" key="3">
    <source>
        <dbReference type="Proteomes" id="UP000619260"/>
    </source>
</evidence>
<keyword evidence="3" id="KW-1185">Reference proteome</keyword>
<comment type="caution">
    <text evidence="2">The sequence shown here is derived from an EMBL/GenBank/DDBJ whole genome shotgun (WGS) entry which is preliminary data.</text>
</comment>
<gene>
    <name evidence="2" type="ORF">Val02_65910</name>
</gene>
<name>A0A8J4DSX5_9ACTN</name>
<protein>
    <submittedName>
        <fullName evidence="2">Uncharacterized protein</fullName>
    </submittedName>
</protein>
<evidence type="ECO:0000256" key="1">
    <source>
        <dbReference type="SAM" id="MobiDB-lite"/>
    </source>
</evidence>
<organism evidence="2 3">
    <name type="scientific">Virgisporangium aliadipatigenens</name>
    <dbReference type="NCBI Taxonomy" id="741659"/>
    <lineage>
        <taxon>Bacteria</taxon>
        <taxon>Bacillati</taxon>
        <taxon>Actinomycetota</taxon>
        <taxon>Actinomycetes</taxon>
        <taxon>Micromonosporales</taxon>
        <taxon>Micromonosporaceae</taxon>
        <taxon>Virgisporangium</taxon>
    </lineage>
</organism>
<dbReference type="AlphaFoldDB" id="A0A8J4DSX5"/>
<feature type="compositionally biased region" description="Pro residues" evidence="1">
    <location>
        <begin position="93"/>
        <end position="104"/>
    </location>
</feature>
<dbReference type="EMBL" id="BOPF01000030">
    <property type="protein sequence ID" value="GIJ49705.1"/>
    <property type="molecule type" value="Genomic_DNA"/>
</dbReference>
<evidence type="ECO:0000313" key="2">
    <source>
        <dbReference type="EMBL" id="GIJ49705.1"/>
    </source>
</evidence>
<feature type="compositionally biased region" description="Basic and acidic residues" evidence="1">
    <location>
        <begin position="55"/>
        <end position="85"/>
    </location>
</feature>
<proteinExistence type="predicted"/>
<feature type="compositionally biased region" description="Gly residues" evidence="1">
    <location>
        <begin position="143"/>
        <end position="173"/>
    </location>
</feature>
<dbReference type="RefSeq" id="WP_203903177.1">
    <property type="nucleotide sequence ID" value="NZ_BOPF01000030.1"/>
</dbReference>